<reference evidence="2" key="1">
    <citation type="submission" date="2016-10" db="EMBL/GenBank/DDBJ databases">
        <authorList>
            <person name="Varghese N."/>
            <person name="Submissions S."/>
        </authorList>
    </citation>
    <scope>NUCLEOTIDE SEQUENCE [LARGE SCALE GENOMIC DNA]</scope>
    <source>
        <strain evidence="2">DSM 27839</strain>
    </source>
</reference>
<dbReference type="EMBL" id="FNNP01000005">
    <property type="protein sequence ID" value="SDX41501.1"/>
    <property type="molecule type" value="Genomic_DNA"/>
</dbReference>
<evidence type="ECO:0000313" key="2">
    <source>
        <dbReference type="Proteomes" id="UP000183400"/>
    </source>
</evidence>
<protein>
    <recommendedName>
        <fullName evidence="3">Alpha 1,4-glycosyltransferase conserved region</fullName>
    </recommendedName>
</protein>
<dbReference type="SUPFAM" id="SSF53448">
    <property type="entry name" value="Nucleotide-diphospho-sugar transferases"/>
    <property type="match status" value="1"/>
</dbReference>
<dbReference type="InterPro" id="IPR029044">
    <property type="entry name" value="Nucleotide-diphossugar_trans"/>
</dbReference>
<organism evidence="1 2">
    <name type="scientific">Ruegeria halocynthiae</name>
    <dbReference type="NCBI Taxonomy" id="985054"/>
    <lineage>
        <taxon>Bacteria</taxon>
        <taxon>Pseudomonadati</taxon>
        <taxon>Pseudomonadota</taxon>
        <taxon>Alphaproteobacteria</taxon>
        <taxon>Rhodobacterales</taxon>
        <taxon>Roseobacteraceae</taxon>
        <taxon>Ruegeria</taxon>
    </lineage>
</organism>
<accession>A0A1H3BIG1</accession>
<proteinExistence type="predicted"/>
<keyword evidence="2" id="KW-1185">Reference proteome</keyword>
<gene>
    <name evidence="1" type="ORF">SAMN05444358_105191</name>
</gene>
<dbReference type="STRING" id="985054.SAMN05444358_105191"/>
<evidence type="ECO:0000313" key="1">
    <source>
        <dbReference type="EMBL" id="SDX41501.1"/>
    </source>
</evidence>
<dbReference type="Gene3D" id="3.90.550.20">
    <property type="match status" value="1"/>
</dbReference>
<sequence length="284" mass="32323">MNENDVTSDIAGKSDSVAPLHRTRTEPATLWIGDRLGPIEQLSLLSLMKHGMKPVLYSYGALSNAPDGVVLRDADEIVPKARIFKNLERDSYAPFSDFFRYELLSKTDHYWLDCDVLALRPFDFETDYFVARHQHIVANGVLSLPKSSPTLSDLRKACDAPTVDLPWLKRFTNTLRAHQNKDGTIPKEKLPYKALGPLALTSLIHKHGEDSWVLPDSSHYAVQPRMILRRARRIRRLTDFSNAYSVHLFSSVQYRKLKSWGMDEIPPESFLGEALQEYGVDLKV</sequence>
<evidence type="ECO:0008006" key="3">
    <source>
        <dbReference type="Google" id="ProtNLM"/>
    </source>
</evidence>
<dbReference type="RefSeq" id="WP_143030588.1">
    <property type="nucleotide sequence ID" value="NZ_FNNP01000005.1"/>
</dbReference>
<dbReference type="OrthoDB" id="5354021at2"/>
<dbReference type="AlphaFoldDB" id="A0A1H3BIG1"/>
<dbReference type="Proteomes" id="UP000183400">
    <property type="component" value="Unassembled WGS sequence"/>
</dbReference>
<name>A0A1H3BIG1_9RHOB</name>